<dbReference type="GO" id="GO:0006508">
    <property type="term" value="P:proteolysis"/>
    <property type="evidence" value="ECO:0007669"/>
    <property type="project" value="UniProtKB-KW"/>
</dbReference>
<dbReference type="Gene3D" id="2.60.120.380">
    <property type="match status" value="2"/>
</dbReference>
<dbReference type="PANTHER" id="PTHR46143:SF1">
    <property type="entry name" value="CALPAIN-7"/>
    <property type="match status" value="1"/>
</dbReference>
<dbReference type="SMART" id="SM00720">
    <property type="entry name" value="calpain_III"/>
    <property type="match status" value="2"/>
</dbReference>
<evidence type="ECO:0000256" key="3">
    <source>
        <dbReference type="ARBA" id="ARBA00022807"/>
    </source>
</evidence>
<evidence type="ECO:0000313" key="5">
    <source>
        <dbReference type="EMBL" id="KAK7472367.1"/>
    </source>
</evidence>
<dbReference type="InterPro" id="IPR022684">
    <property type="entry name" value="Calpain_cysteine_protease"/>
</dbReference>
<reference evidence="5 6" key="1">
    <citation type="submission" date="2024-01" db="EMBL/GenBank/DDBJ databases">
        <title>A draft genome for the cacao thread blight pathogen Marasmiellus scandens.</title>
        <authorList>
            <person name="Baruah I.K."/>
            <person name="Leung J."/>
            <person name="Bukari Y."/>
            <person name="Amoako-Attah I."/>
            <person name="Meinhardt L.W."/>
            <person name="Bailey B.A."/>
            <person name="Cohen S.P."/>
        </authorList>
    </citation>
    <scope>NUCLEOTIDE SEQUENCE [LARGE SCALE GENOMIC DNA]</scope>
    <source>
        <strain evidence="5 6">GH-19</strain>
    </source>
</reference>
<name>A0ABR1K835_9AGAR</name>
<dbReference type="SUPFAM" id="SSF49758">
    <property type="entry name" value="Calpain large subunit, middle domain (domain III)"/>
    <property type="match status" value="2"/>
</dbReference>
<dbReference type="PRINTS" id="PR00704">
    <property type="entry name" value="CALPAIN"/>
</dbReference>
<dbReference type="EMBL" id="JBANRG010000001">
    <property type="protein sequence ID" value="KAK7472367.1"/>
    <property type="molecule type" value="Genomic_DNA"/>
</dbReference>
<organism evidence="5 6">
    <name type="scientific">Marasmiellus scandens</name>
    <dbReference type="NCBI Taxonomy" id="2682957"/>
    <lineage>
        <taxon>Eukaryota</taxon>
        <taxon>Fungi</taxon>
        <taxon>Dikarya</taxon>
        <taxon>Basidiomycota</taxon>
        <taxon>Agaricomycotina</taxon>
        <taxon>Agaricomycetes</taxon>
        <taxon>Agaricomycetidae</taxon>
        <taxon>Agaricales</taxon>
        <taxon>Marasmiineae</taxon>
        <taxon>Omphalotaceae</taxon>
        <taxon>Marasmiellus</taxon>
    </lineage>
</organism>
<comment type="caution">
    <text evidence="5">The sequence shown here is derived from an EMBL/GenBank/DDBJ whole genome shotgun (WGS) entry which is preliminary data.</text>
</comment>
<dbReference type="InterPro" id="IPR022682">
    <property type="entry name" value="Calpain_domain_III"/>
</dbReference>
<dbReference type="GO" id="GO:0008233">
    <property type="term" value="F:peptidase activity"/>
    <property type="evidence" value="ECO:0007669"/>
    <property type="project" value="UniProtKB-KW"/>
</dbReference>
<protein>
    <submittedName>
        <fullName evidence="5">Cysteine protease</fullName>
    </submittedName>
</protein>
<keyword evidence="3" id="KW-0788">Thiol protease</keyword>
<keyword evidence="2" id="KW-0378">Hydrolase</keyword>
<dbReference type="Proteomes" id="UP001498398">
    <property type="component" value="Unassembled WGS sequence"/>
</dbReference>
<dbReference type="InterPro" id="IPR022683">
    <property type="entry name" value="Calpain_III"/>
</dbReference>
<dbReference type="PANTHER" id="PTHR46143">
    <property type="entry name" value="CALPAIN-7"/>
    <property type="match status" value="1"/>
</dbReference>
<feature type="domain" description="Peptidase C2 calpain" evidence="4">
    <location>
        <begin position="333"/>
        <end position="449"/>
    </location>
</feature>
<evidence type="ECO:0000313" key="6">
    <source>
        <dbReference type="Proteomes" id="UP001498398"/>
    </source>
</evidence>
<dbReference type="Pfam" id="PF01067">
    <property type="entry name" value="Calpain_III"/>
    <property type="match status" value="2"/>
</dbReference>
<proteinExistence type="predicted"/>
<evidence type="ECO:0000259" key="4">
    <source>
        <dbReference type="SMART" id="SM00720"/>
    </source>
</evidence>
<feature type="domain" description="Peptidase C2 calpain" evidence="4">
    <location>
        <begin position="189"/>
        <end position="316"/>
    </location>
</feature>
<evidence type="ECO:0000256" key="1">
    <source>
        <dbReference type="ARBA" id="ARBA00022670"/>
    </source>
</evidence>
<dbReference type="InterPro" id="IPR051297">
    <property type="entry name" value="PalB/RIM13"/>
</dbReference>
<accession>A0ABR1K835</accession>
<keyword evidence="6" id="KW-1185">Reference proteome</keyword>
<sequence>MPWLDVLNTFDGIYVSWDPAMWHKTLNYHGKWKIENGETSASRQVKVKVHNPNIGSNDQEIWVLLTRHVIDTGKSSEFIALNVQIEDDFAGHSISCNTSGISNKKVSEFSFIEVLSSWIPQLQGPYTNSPHFLTRLSIPPLQSSGTLSISTLYDGDGTSTDVGFTLTIYAGFETTVDWVKKENLSAPFTETINGSLTSKNSGGNSTNPTFMINPQYHLRIHPSTNDGADKSKVTLTMKAVRDIPVQAMVVWSDGQRVFEPSEKEIVSTSGKHSYGFARLVVQLSPGDYNVILSAFEPHHTGSYSLVVDSSSRFNISPIPQEGAGMFSKTIRGVWDLSNAMGAPSFQRYFENPVYELVLKSQASVKVRLQLVQHSSNAAMNVTIYSGSDHPSADRHVATSGAYDDARSGVVTPQTNLSKGRWWIVPSTYNPGVQATFQLIVYSTTPIDVQLRQRNTTT</sequence>
<gene>
    <name evidence="5" type="primary">RIM13</name>
    <name evidence="5" type="ORF">VKT23_000484</name>
</gene>
<keyword evidence="1 5" id="KW-0645">Protease</keyword>
<evidence type="ECO:0000256" key="2">
    <source>
        <dbReference type="ARBA" id="ARBA00022801"/>
    </source>
</evidence>
<dbReference type="InterPro" id="IPR036213">
    <property type="entry name" value="Calpain_III_sf"/>
</dbReference>